<dbReference type="InterPro" id="IPR025543">
    <property type="entry name" value="Dodecin-like"/>
</dbReference>
<dbReference type="RefSeq" id="WP_073093234.1">
    <property type="nucleotide sequence ID" value="NZ_FQWY01000042.1"/>
</dbReference>
<dbReference type="OrthoDB" id="1707990at2"/>
<protein>
    <recommendedName>
        <fullName evidence="3">Dodecin</fullName>
    </recommendedName>
</protein>
<dbReference type="Gene3D" id="3.30.1660.10">
    <property type="entry name" value="Flavin-binding protein dodecin"/>
    <property type="match status" value="1"/>
</dbReference>
<dbReference type="EMBL" id="FQWY01000042">
    <property type="protein sequence ID" value="SHH20352.1"/>
    <property type="molecule type" value="Genomic_DNA"/>
</dbReference>
<gene>
    <name evidence="1" type="ORF">SAMN02745221_01915</name>
</gene>
<sequence length="64" mass="7124">MHVKVAELVAESKKSWQDAVETAVAEASKTYKNITGVEIYNMTADCKDNKIIEYKANIGIAYVE</sequence>
<evidence type="ECO:0008006" key="3">
    <source>
        <dbReference type="Google" id="ProtNLM"/>
    </source>
</evidence>
<evidence type="ECO:0000313" key="2">
    <source>
        <dbReference type="Proteomes" id="UP000242329"/>
    </source>
</evidence>
<dbReference type="InterPro" id="IPR009923">
    <property type="entry name" value="Dodecin"/>
</dbReference>
<dbReference type="AlphaFoldDB" id="A0A1M5R1U6"/>
<dbReference type="InterPro" id="IPR036694">
    <property type="entry name" value="Dodecin-like_sf"/>
</dbReference>
<reference evidence="2" key="1">
    <citation type="submission" date="2016-11" db="EMBL/GenBank/DDBJ databases">
        <authorList>
            <person name="Varghese N."/>
            <person name="Submissions S."/>
        </authorList>
    </citation>
    <scope>NUCLEOTIDE SEQUENCE [LARGE SCALE GENOMIC DNA]</scope>
    <source>
        <strain evidence="2">DSM 11003</strain>
    </source>
</reference>
<dbReference type="SUPFAM" id="SSF89807">
    <property type="entry name" value="Dodecin-like"/>
    <property type="match status" value="1"/>
</dbReference>
<proteinExistence type="predicted"/>
<dbReference type="Pfam" id="PF07311">
    <property type="entry name" value="Dodecin"/>
    <property type="match status" value="1"/>
</dbReference>
<name>A0A1M5R1U6_9FIRM</name>
<accession>A0A1M5R1U6</accession>
<evidence type="ECO:0000313" key="1">
    <source>
        <dbReference type="EMBL" id="SHH20352.1"/>
    </source>
</evidence>
<keyword evidence="2" id="KW-1185">Reference proteome</keyword>
<organism evidence="1 2">
    <name type="scientific">Thermosyntropha lipolytica DSM 11003</name>
    <dbReference type="NCBI Taxonomy" id="1123382"/>
    <lineage>
        <taxon>Bacteria</taxon>
        <taxon>Bacillati</taxon>
        <taxon>Bacillota</taxon>
        <taxon>Clostridia</taxon>
        <taxon>Eubacteriales</taxon>
        <taxon>Syntrophomonadaceae</taxon>
        <taxon>Thermosyntropha</taxon>
    </lineage>
</organism>
<dbReference type="STRING" id="1123382.SAMN02745221_01915"/>
<dbReference type="Proteomes" id="UP000242329">
    <property type="component" value="Unassembled WGS sequence"/>
</dbReference>